<keyword evidence="2" id="KW-0479">Metal-binding</keyword>
<dbReference type="Pfam" id="PF12837">
    <property type="entry name" value="Fer4_6"/>
    <property type="match status" value="1"/>
</dbReference>
<gene>
    <name evidence="6" type="ORF">HC235_01005</name>
</gene>
<name>A0A7L4P6V7_9CREN</name>
<dbReference type="GO" id="GO:0051539">
    <property type="term" value="F:4 iron, 4 sulfur cluster binding"/>
    <property type="evidence" value="ECO:0007669"/>
    <property type="project" value="UniProtKB-KW"/>
</dbReference>
<dbReference type="PANTHER" id="PTHR43177">
    <property type="entry name" value="PROTEIN NRFC"/>
    <property type="match status" value="1"/>
</dbReference>
<dbReference type="PANTHER" id="PTHR43177:SF3">
    <property type="entry name" value="PROTEIN NRFC HOMOLOG"/>
    <property type="match status" value="1"/>
</dbReference>
<sequence length="232" mass="25715">MRPVFVIDVNKCVGCRACVAACIIEHGQVFTAAKPSNRGKPQTVKLRTWVEWREESNGKPSRKFVSSLCYHCEDAPCQRVCPTGATYKTPEGVVLVNKDLCIGCGYCIIACPYGSRYRPEPHEWHEAENKPLVKEVEPATQYGGVLFKPPVPNKWAFRVDAVDKCTFCYHRYKGDGKLWSPACVEVCPTGSRMFGDLDNPNDPVAELVRGGVAKLARPDLKTGGRVYYVGGL</sequence>
<keyword evidence="7" id="KW-1185">Reference proteome</keyword>
<protein>
    <submittedName>
        <fullName evidence="6">4Fe-4S dicluster domain-containing protein</fullName>
    </submittedName>
</protein>
<feature type="domain" description="4Fe-4S ferredoxin-type" evidence="5">
    <location>
        <begin position="3"/>
        <end position="22"/>
    </location>
</feature>
<evidence type="ECO:0000256" key="3">
    <source>
        <dbReference type="ARBA" id="ARBA00023004"/>
    </source>
</evidence>
<evidence type="ECO:0000313" key="6">
    <source>
        <dbReference type="EMBL" id="NYR14572.1"/>
    </source>
</evidence>
<dbReference type="PROSITE" id="PS00198">
    <property type="entry name" value="4FE4S_FER_1"/>
    <property type="match status" value="1"/>
</dbReference>
<dbReference type="Pfam" id="PF12798">
    <property type="entry name" value="Fer4_3"/>
    <property type="match status" value="1"/>
</dbReference>
<evidence type="ECO:0000256" key="4">
    <source>
        <dbReference type="ARBA" id="ARBA00023014"/>
    </source>
</evidence>
<comment type="caution">
    <text evidence="6">The sequence shown here is derived from an EMBL/GenBank/DDBJ whole genome shotgun (WGS) entry which is preliminary data.</text>
</comment>
<dbReference type="PROSITE" id="PS51379">
    <property type="entry name" value="4FE4S_FER_2"/>
    <property type="match status" value="3"/>
</dbReference>
<dbReference type="SUPFAM" id="SSF54862">
    <property type="entry name" value="4Fe-4S ferredoxins"/>
    <property type="match status" value="1"/>
</dbReference>
<dbReference type="InterPro" id="IPR017900">
    <property type="entry name" value="4Fe4S_Fe_S_CS"/>
</dbReference>
<evidence type="ECO:0000313" key="7">
    <source>
        <dbReference type="Proteomes" id="UP000554766"/>
    </source>
</evidence>
<accession>A0A7L4P6V7</accession>
<feature type="domain" description="4Fe-4S ferredoxin-type" evidence="5">
    <location>
        <begin position="92"/>
        <end position="121"/>
    </location>
</feature>
<dbReference type="GO" id="GO:0046872">
    <property type="term" value="F:metal ion binding"/>
    <property type="evidence" value="ECO:0007669"/>
    <property type="project" value="UniProtKB-KW"/>
</dbReference>
<dbReference type="InterPro" id="IPR050954">
    <property type="entry name" value="ET_IronSulfur_Cluster-Binding"/>
</dbReference>
<keyword evidence="3" id="KW-0408">Iron</keyword>
<dbReference type="GO" id="GO:0016491">
    <property type="term" value="F:oxidoreductase activity"/>
    <property type="evidence" value="ECO:0007669"/>
    <property type="project" value="UniProtKB-ARBA"/>
</dbReference>
<dbReference type="AlphaFoldDB" id="A0A7L4P6V7"/>
<reference evidence="6 7" key="1">
    <citation type="journal article" date="2020" name="Nat. Commun.">
        <title>The structures of two archaeal type IV pili illuminate evolutionary relationships.</title>
        <authorList>
            <person name="Wang F."/>
            <person name="Baquero D.P."/>
            <person name="Su Z."/>
            <person name="Beltran L.C."/>
            <person name="Prangishvili D."/>
            <person name="Krupovic M."/>
            <person name="Egelman E.H."/>
        </authorList>
    </citation>
    <scope>NUCLEOTIDE SEQUENCE [LARGE SCALE GENOMIC DNA]</scope>
    <source>
        <strain evidence="6 7">2GA</strain>
    </source>
</reference>
<dbReference type="OMA" id="CVDRIYN"/>
<dbReference type="Pfam" id="PF12838">
    <property type="entry name" value="Fer4_7"/>
    <property type="match status" value="1"/>
</dbReference>
<keyword evidence="4" id="KW-0411">Iron-sulfur</keyword>
<dbReference type="GeneID" id="5055884"/>
<dbReference type="InterPro" id="IPR017896">
    <property type="entry name" value="4Fe4S_Fe-S-bd"/>
</dbReference>
<proteinExistence type="predicted"/>
<dbReference type="RefSeq" id="WP_011900411.1">
    <property type="nucleotide sequence ID" value="NZ_JAAVJF010000001.1"/>
</dbReference>
<evidence type="ECO:0000259" key="5">
    <source>
        <dbReference type="PROSITE" id="PS51379"/>
    </source>
</evidence>
<dbReference type="CDD" id="cd10551">
    <property type="entry name" value="PsrB"/>
    <property type="match status" value="1"/>
</dbReference>
<dbReference type="Gene3D" id="3.30.70.20">
    <property type="match status" value="2"/>
</dbReference>
<keyword evidence="1" id="KW-0004">4Fe-4S</keyword>
<evidence type="ECO:0000256" key="2">
    <source>
        <dbReference type="ARBA" id="ARBA00022723"/>
    </source>
</evidence>
<feature type="domain" description="4Fe-4S ferredoxin-type" evidence="5">
    <location>
        <begin position="60"/>
        <end position="91"/>
    </location>
</feature>
<organism evidence="6 7">
    <name type="scientific">Pyrobaculum arsenaticum</name>
    <dbReference type="NCBI Taxonomy" id="121277"/>
    <lineage>
        <taxon>Archaea</taxon>
        <taxon>Thermoproteota</taxon>
        <taxon>Thermoprotei</taxon>
        <taxon>Thermoproteales</taxon>
        <taxon>Thermoproteaceae</taxon>
        <taxon>Pyrobaculum</taxon>
    </lineage>
</organism>
<evidence type="ECO:0000256" key="1">
    <source>
        <dbReference type="ARBA" id="ARBA00022485"/>
    </source>
</evidence>
<dbReference type="Proteomes" id="UP000554766">
    <property type="component" value="Unassembled WGS sequence"/>
</dbReference>
<dbReference type="EMBL" id="JAAVJF010000001">
    <property type="protein sequence ID" value="NYR14572.1"/>
    <property type="molecule type" value="Genomic_DNA"/>
</dbReference>